<dbReference type="PIRSF" id="PIRSF006493">
    <property type="entry name" value="Prok_Ku"/>
    <property type="match status" value="1"/>
</dbReference>
<feature type="compositionally biased region" description="Basic and acidic residues" evidence="3">
    <location>
        <begin position="263"/>
        <end position="277"/>
    </location>
</feature>
<dbReference type="EMBL" id="CP070969">
    <property type="protein sequence ID" value="QSF47515.1"/>
    <property type="molecule type" value="Genomic_DNA"/>
</dbReference>
<name>A0ABX7LLV2_9BACL</name>
<proteinExistence type="inferred from homology"/>
<accession>A0ABX7LLV2</accession>
<sequence>MHTIWKGAISFGLVHIPVKLYAATEEKEISLNLLHKSCHGTIKNQRYCPTCQRSVESEELIKGYPLDTNQYVTFEKEELDQIQEDASKQIRIIDFMKEEQVDLMFTQKVYFLGPDQLGSNAYYLLLKALETSKRLAIAKFTFRANTKLCILKPINGTCIQLATMHYANEIRPAENVPNLSSTISVDPNQLKLALQIVKGLTGTSDLTSYTNPEQERLLAAIQSKIAGQNIVLKPTQESDVVVDLLEALQESVRMNKGKNKVAAPKESKRGTPNEKLG</sequence>
<dbReference type="SMART" id="SM00559">
    <property type="entry name" value="Ku78"/>
    <property type="match status" value="1"/>
</dbReference>
<dbReference type="RefSeq" id="WP_206104899.1">
    <property type="nucleotide sequence ID" value="NZ_CP070969.1"/>
</dbReference>
<comment type="function">
    <text evidence="2">With LigD forms a non-homologous end joining (NHEJ) DNA repair enzyme, which repairs dsDNA breaks with reduced fidelity. Binds linear dsDNA with 5'- and 3'- overhangs but not closed circular dsDNA nor ssDNA. Recruits and stimulates the ligase activity of LigD.</text>
</comment>
<keyword evidence="6" id="KW-1185">Reference proteome</keyword>
<comment type="subunit">
    <text evidence="2">Homodimer. Interacts with LigD.</text>
</comment>
<evidence type="ECO:0000313" key="6">
    <source>
        <dbReference type="Proteomes" id="UP000663452"/>
    </source>
</evidence>
<dbReference type="Proteomes" id="UP000663452">
    <property type="component" value="Chromosome"/>
</dbReference>
<dbReference type="SUPFAM" id="SSF100939">
    <property type="entry name" value="SPOC domain-like"/>
    <property type="match status" value="1"/>
</dbReference>
<dbReference type="InterPro" id="IPR006164">
    <property type="entry name" value="DNA_bd_Ku70/Ku80"/>
</dbReference>
<dbReference type="Gene3D" id="2.40.290.10">
    <property type="match status" value="1"/>
</dbReference>
<dbReference type="PANTHER" id="PTHR41251:SF1">
    <property type="entry name" value="NON-HOMOLOGOUS END JOINING PROTEIN KU"/>
    <property type="match status" value="1"/>
</dbReference>
<keyword evidence="2" id="KW-0233">DNA recombination</keyword>
<reference evidence="5 6" key="1">
    <citation type="submission" date="2021-02" db="EMBL/GenBank/DDBJ databases">
        <title>Paenibacillus tianjinensis sp. nov.</title>
        <authorList>
            <person name="Liu H."/>
        </authorList>
    </citation>
    <scope>NUCLEOTIDE SEQUENCE [LARGE SCALE GENOMIC DNA]</scope>
    <source>
        <strain evidence="5 6">TB2019</strain>
    </source>
</reference>
<protein>
    <recommendedName>
        <fullName evidence="2">Non-homologous end joining protein Ku</fullName>
    </recommendedName>
</protein>
<comment type="similarity">
    <text evidence="2">Belongs to the prokaryotic Ku family.</text>
</comment>
<keyword evidence="2" id="KW-0234">DNA repair</keyword>
<keyword evidence="2" id="KW-0227">DNA damage</keyword>
<dbReference type="InterPro" id="IPR009187">
    <property type="entry name" value="Prok_Ku"/>
</dbReference>
<gene>
    <name evidence="2" type="primary">ku</name>
    <name evidence="5" type="ORF">JRJ22_13675</name>
</gene>
<dbReference type="InterPro" id="IPR016194">
    <property type="entry name" value="SPOC-like_C_dom_sf"/>
</dbReference>
<feature type="region of interest" description="Disordered" evidence="3">
    <location>
        <begin position="255"/>
        <end position="277"/>
    </location>
</feature>
<evidence type="ECO:0000259" key="4">
    <source>
        <dbReference type="SMART" id="SM00559"/>
    </source>
</evidence>
<dbReference type="HAMAP" id="MF_01875">
    <property type="entry name" value="Prokaryotic_Ku"/>
    <property type="match status" value="1"/>
</dbReference>
<evidence type="ECO:0000313" key="5">
    <source>
        <dbReference type="EMBL" id="QSF47515.1"/>
    </source>
</evidence>
<evidence type="ECO:0000256" key="1">
    <source>
        <dbReference type="ARBA" id="ARBA00023125"/>
    </source>
</evidence>
<evidence type="ECO:0000256" key="2">
    <source>
        <dbReference type="HAMAP-Rule" id="MF_01875"/>
    </source>
</evidence>
<dbReference type="NCBIfam" id="TIGR02772">
    <property type="entry name" value="Ku_bact"/>
    <property type="match status" value="1"/>
</dbReference>
<evidence type="ECO:0000256" key="3">
    <source>
        <dbReference type="SAM" id="MobiDB-lite"/>
    </source>
</evidence>
<keyword evidence="1 2" id="KW-0238">DNA-binding</keyword>
<organism evidence="5 6">
    <name type="scientific">Paenibacillus tianjinensis</name>
    <dbReference type="NCBI Taxonomy" id="2810347"/>
    <lineage>
        <taxon>Bacteria</taxon>
        <taxon>Bacillati</taxon>
        <taxon>Bacillota</taxon>
        <taxon>Bacilli</taxon>
        <taxon>Bacillales</taxon>
        <taxon>Paenibacillaceae</taxon>
        <taxon>Paenibacillus</taxon>
    </lineage>
</organism>
<dbReference type="Pfam" id="PF02735">
    <property type="entry name" value="Ku"/>
    <property type="match status" value="1"/>
</dbReference>
<feature type="domain" description="Ku" evidence="4">
    <location>
        <begin position="52"/>
        <end position="181"/>
    </location>
</feature>
<dbReference type="PANTHER" id="PTHR41251">
    <property type="entry name" value="NON-HOMOLOGOUS END JOINING PROTEIN KU"/>
    <property type="match status" value="1"/>
</dbReference>